<name>A0ABU3C990_9FLAO</name>
<keyword evidence="3" id="KW-1185">Reference proteome</keyword>
<dbReference type="InterPro" id="IPR036866">
    <property type="entry name" value="RibonucZ/Hydroxyglut_hydro"/>
</dbReference>
<comment type="caution">
    <text evidence="2">The sequence shown here is derived from an EMBL/GenBank/DDBJ whole genome shotgun (WGS) entry which is preliminary data.</text>
</comment>
<organism evidence="2 3">
    <name type="scientific">Autumnicola tepida</name>
    <dbReference type="NCBI Taxonomy" id="3075595"/>
    <lineage>
        <taxon>Bacteria</taxon>
        <taxon>Pseudomonadati</taxon>
        <taxon>Bacteroidota</taxon>
        <taxon>Flavobacteriia</taxon>
        <taxon>Flavobacteriales</taxon>
        <taxon>Flavobacteriaceae</taxon>
        <taxon>Autumnicola</taxon>
    </lineage>
</organism>
<reference evidence="2 3" key="1">
    <citation type="submission" date="2023-09" db="EMBL/GenBank/DDBJ databases">
        <authorList>
            <person name="Rey-Velasco X."/>
        </authorList>
    </citation>
    <scope>NUCLEOTIDE SEQUENCE [LARGE SCALE GENOMIC DNA]</scope>
    <source>
        <strain evidence="2 3">F363</strain>
    </source>
</reference>
<accession>A0ABU3C990</accession>
<dbReference type="RefSeq" id="WP_311534525.1">
    <property type="nucleotide sequence ID" value="NZ_JAVRHQ010000008.1"/>
</dbReference>
<dbReference type="SUPFAM" id="SSF56281">
    <property type="entry name" value="Metallo-hydrolase/oxidoreductase"/>
    <property type="match status" value="1"/>
</dbReference>
<dbReference type="EMBL" id="JAVRHQ010000008">
    <property type="protein sequence ID" value="MDT0642904.1"/>
    <property type="molecule type" value="Genomic_DNA"/>
</dbReference>
<evidence type="ECO:0000259" key="1">
    <source>
        <dbReference type="Pfam" id="PF12706"/>
    </source>
</evidence>
<dbReference type="InterPro" id="IPR050114">
    <property type="entry name" value="UPF0173_UPF0282_UlaG_hydrolase"/>
</dbReference>
<dbReference type="PROSITE" id="PS51257">
    <property type="entry name" value="PROKAR_LIPOPROTEIN"/>
    <property type="match status" value="1"/>
</dbReference>
<dbReference type="Proteomes" id="UP001262889">
    <property type="component" value="Unassembled WGS sequence"/>
</dbReference>
<protein>
    <submittedName>
        <fullName evidence="2">MBL fold metallo-hydrolase</fullName>
    </submittedName>
</protein>
<dbReference type="InterPro" id="IPR001279">
    <property type="entry name" value="Metallo-B-lactamas"/>
</dbReference>
<dbReference type="PANTHER" id="PTHR43546">
    <property type="entry name" value="UPF0173 METAL-DEPENDENT HYDROLASE MJ1163-RELATED"/>
    <property type="match status" value="1"/>
</dbReference>
<evidence type="ECO:0000313" key="3">
    <source>
        <dbReference type="Proteomes" id="UP001262889"/>
    </source>
</evidence>
<dbReference type="Pfam" id="PF12706">
    <property type="entry name" value="Lactamase_B_2"/>
    <property type="match status" value="1"/>
</dbReference>
<gene>
    <name evidence="2" type="ORF">RM553_08685</name>
</gene>
<dbReference type="PANTHER" id="PTHR43546:SF3">
    <property type="entry name" value="UPF0173 METAL-DEPENDENT HYDROLASE MJ1163"/>
    <property type="match status" value="1"/>
</dbReference>
<sequence length="272" mass="30130">MKKIITLFSFAAILAGCKNEGNKEMEAENTEVNETAGMEQESDTAFVDIEPISHATAVFHWGDDVFYTDPVGGAEAFSEAETPDFVLITDIHSDHMDAETLQALELDSIKIIVPQAVKDQLPAEMSEQLLVMDNGETIEHMGYSITAIPMYNLPESEDAMHVKGRGNGYVLEKNGKSLYISGDTEDTPEMRNLENIDVALVSMNLPYTMPVDQAADGVLAFAPKKVYPYHYRGQDGLADVDKFKELVNEQNKDIEVVLLDWYPDMAPAGENQ</sequence>
<proteinExistence type="predicted"/>
<evidence type="ECO:0000313" key="2">
    <source>
        <dbReference type="EMBL" id="MDT0642904.1"/>
    </source>
</evidence>
<feature type="domain" description="Metallo-beta-lactamase" evidence="1">
    <location>
        <begin position="79"/>
        <end position="231"/>
    </location>
</feature>
<dbReference type="Gene3D" id="3.60.15.10">
    <property type="entry name" value="Ribonuclease Z/Hydroxyacylglutathione hydrolase-like"/>
    <property type="match status" value="1"/>
</dbReference>